<dbReference type="CDD" id="cd04369">
    <property type="entry name" value="Bromodomain"/>
    <property type="match status" value="1"/>
</dbReference>
<dbReference type="Pfam" id="PF00439">
    <property type="entry name" value="Bromodomain"/>
    <property type="match status" value="2"/>
</dbReference>
<feature type="compositionally biased region" description="Polar residues" evidence="9">
    <location>
        <begin position="185"/>
        <end position="210"/>
    </location>
</feature>
<dbReference type="OrthoDB" id="1742084at2759"/>
<evidence type="ECO:0000256" key="6">
    <source>
        <dbReference type="ARBA" id="ARBA00023163"/>
    </source>
</evidence>
<gene>
    <name evidence="12" type="primary">BRD16202</name>
    <name evidence="12" type="ORF">LACBIDRAFT_313150</name>
</gene>
<dbReference type="STRING" id="486041.B0DXM9"/>
<evidence type="ECO:0000256" key="9">
    <source>
        <dbReference type="SAM" id="MobiDB-lite"/>
    </source>
</evidence>
<evidence type="ECO:0000256" key="1">
    <source>
        <dbReference type="ARBA" id="ARBA00004123"/>
    </source>
</evidence>
<dbReference type="PANTHER" id="PTHR16062:SF21">
    <property type="entry name" value="CHROMATIN STRUCTURE-REMODELING COMPLEX SUBUNIT RSC1-RELATED"/>
    <property type="match status" value="1"/>
</dbReference>
<evidence type="ECO:0000256" key="7">
    <source>
        <dbReference type="ARBA" id="ARBA00023242"/>
    </source>
</evidence>
<feature type="region of interest" description="Disordered" evidence="9">
    <location>
        <begin position="728"/>
        <end position="767"/>
    </location>
</feature>
<reference evidence="12 13" key="1">
    <citation type="journal article" date="2008" name="Nature">
        <title>The genome of Laccaria bicolor provides insights into mycorrhizal symbiosis.</title>
        <authorList>
            <person name="Martin F."/>
            <person name="Aerts A."/>
            <person name="Ahren D."/>
            <person name="Brun A."/>
            <person name="Danchin E.G.J."/>
            <person name="Duchaussoy F."/>
            <person name="Gibon J."/>
            <person name="Kohler A."/>
            <person name="Lindquist E."/>
            <person name="Pereda V."/>
            <person name="Salamov A."/>
            <person name="Shapiro H.J."/>
            <person name="Wuyts J."/>
            <person name="Blaudez D."/>
            <person name="Buee M."/>
            <person name="Brokstein P."/>
            <person name="Canbaeck B."/>
            <person name="Cohen D."/>
            <person name="Courty P.E."/>
            <person name="Coutinho P.M."/>
            <person name="Delaruelle C."/>
            <person name="Detter J.C."/>
            <person name="Deveau A."/>
            <person name="DiFazio S."/>
            <person name="Duplessis S."/>
            <person name="Fraissinet-Tachet L."/>
            <person name="Lucic E."/>
            <person name="Frey-Klett P."/>
            <person name="Fourrey C."/>
            <person name="Feussner I."/>
            <person name="Gay G."/>
            <person name="Grimwood J."/>
            <person name="Hoegger P.J."/>
            <person name="Jain P."/>
            <person name="Kilaru S."/>
            <person name="Labbe J."/>
            <person name="Lin Y.C."/>
            <person name="Legue V."/>
            <person name="Le Tacon F."/>
            <person name="Marmeisse R."/>
            <person name="Melayah D."/>
            <person name="Montanini B."/>
            <person name="Muratet M."/>
            <person name="Nehls U."/>
            <person name="Niculita-Hirzel H."/>
            <person name="Oudot-Le Secq M.P."/>
            <person name="Peter M."/>
            <person name="Quesneville H."/>
            <person name="Rajashekar B."/>
            <person name="Reich M."/>
            <person name="Rouhier N."/>
            <person name="Schmutz J."/>
            <person name="Yin T."/>
            <person name="Chalot M."/>
            <person name="Henrissat B."/>
            <person name="Kuees U."/>
            <person name="Lucas S."/>
            <person name="Van de Peer Y."/>
            <person name="Podila G.K."/>
            <person name="Polle A."/>
            <person name="Pukkila P.J."/>
            <person name="Richardson P.M."/>
            <person name="Rouze P."/>
            <person name="Sanders I.R."/>
            <person name="Stajich J.E."/>
            <person name="Tunlid A."/>
            <person name="Tuskan G."/>
            <person name="Grigoriev I.V."/>
        </authorList>
    </citation>
    <scope>NUCLEOTIDE SEQUENCE [LARGE SCALE GENOMIC DNA]</scope>
    <source>
        <strain evidence="13">S238N-H82 / ATCC MYA-4686</strain>
    </source>
</reference>
<dbReference type="HOGENOM" id="CLU_007728_1_0_1"/>
<dbReference type="CDD" id="cd04717">
    <property type="entry name" value="BAH_polybromo"/>
    <property type="match status" value="1"/>
</dbReference>
<evidence type="ECO:0000256" key="5">
    <source>
        <dbReference type="ARBA" id="ARBA00023117"/>
    </source>
</evidence>
<keyword evidence="13" id="KW-1185">Reference proteome</keyword>
<dbReference type="InterPro" id="IPR036427">
    <property type="entry name" value="Bromodomain-like_sf"/>
</dbReference>
<dbReference type="GeneID" id="6084364"/>
<dbReference type="AlphaFoldDB" id="B0DXM9"/>
<evidence type="ECO:0000259" key="11">
    <source>
        <dbReference type="PROSITE" id="PS51038"/>
    </source>
</evidence>
<accession>B0DXM9</accession>
<keyword evidence="3" id="KW-0156">Chromatin regulator</keyword>
<dbReference type="GO" id="GO:0003682">
    <property type="term" value="F:chromatin binding"/>
    <property type="evidence" value="ECO:0007669"/>
    <property type="project" value="InterPro"/>
</dbReference>
<feature type="domain" description="BAH" evidence="11">
    <location>
        <begin position="431"/>
        <end position="556"/>
    </location>
</feature>
<proteinExistence type="predicted"/>
<organism evidence="13">
    <name type="scientific">Laccaria bicolor (strain S238N-H82 / ATCC MYA-4686)</name>
    <name type="common">Bicoloured deceiver</name>
    <name type="synonym">Laccaria laccata var. bicolor</name>
    <dbReference type="NCBI Taxonomy" id="486041"/>
    <lineage>
        <taxon>Eukaryota</taxon>
        <taxon>Fungi</taxon>
        <taxon>Dikarya</taxon>
        <taxon>Basidiomycota</taxon>
        <taxon>Agaricomycotina</taxon>
        <taxon>Agaricomycetes</taxon>
        <taxon>Agaricomycetidae</taxon>
        <taxon>Agaricales</taxon>
        <taxon>Agaricineae</taxon>
        <taxon>Hydnangiaceae</taxon>
        <taxon>Laccaria</taxon>
    </lineage>
</organism>
<feature type="region of interest" description="Disordered" evidence="9">
    <location>
        <begin position="616"/>
        <end position="663"/>
    </location>
</feature>
<evidence type="ECO:0000313" key="13">
    <source>
        <dbReference type="Proteomes" id="UP000001194"/>
    </source>
</evidence>
<keyword evidence="4" id="KW-0805">Transcription regulation</keyword>
<dbReference type="Gene3D" id="1.20.920.10">
    <property type="entry name" value="Bromodomain-like"/>
    <property type="match status" value="2"/>
</dbReference>
<evidence type="ECO:0000256" key="2">
    <source>
        <dbReference type="ARBA" id="ARBA00022737"/>
    </source>
</evidence>
<dbReference type="Pfam" id="PF01426">
    <property type="entry name" value="BAH"/>
    <property type="match status" value="1"/>
</dbReference>
<evidence type="ECO:0000259" key="10">
    <source>
        <dbReference type="PROSITE" id="PS50014"/>
    </source>
</evidence>
<evidence type="ECO:0000256" key="3">
    <source>
        <dbReference type="ARBA" id="ARBA00022853"/>
    </source>
</evidence>
<dbReference type="PANTHER" id="PTHR16062">
    <property type="entry name" value="SWI/SNF-RELATED"/>
    <property type="match status" value="1"/>
</dbReference>
<dbReference type="PROSITE" id="PS51038">
    <property type="entry name" value="BAH"/>
    <property type="match status" value="1"/>
</dbReference>
<evidence type="ECO:0000256" key="4">
    <source>
        <dbReference type="ARBA" id="ARBA00023015"/>
    </source>
</evidence>
<dbReference type="Gene3D" id="2.30.30.490">
    <property type="match status" value="1"/>
</dbReference>
<dbReference type="InterPro" id="IPR043151">
    <property type="entry name" value="BAH_sf"/>
</dbReference>
<evidence type="ECO:0000256" key="8">
    <source>
        <dbReference type="PROSITE-ProRule" id="PRU00035"/>
    </source>
</evidence>
<keyword evidence="7" id="KW-0539">Nucleus</keyword>
<dbReference type="InterPro" id="IPR001025">
    <property type="entry name" value="BAH_dom"/>
</dbReference>
<dbReference type="KEGG" id="lbc:LACBIDRAFT_313150"/>
<dbReference type="InterPro" id="IPR001487">
    <property type="entry name" value="Bromodomain"/>
</dbReference>
<feature type="region of interest" description="Disordered" evidence="9">
    <location>
        <begin position="181"/>
        <end position="212"/>
    </location>
</feature>
<keyword evidence="6" id="KW-0804">Transcription</keyword>
<dbReference type="PRINTS" id="PR00503">
    <property type="entry name" value="BROMODOMAIN"/>
</dbReference>
<comment type="subcellular location">
    <subcellularLocation>
        <location evidence="1">Nucleus</location>
    </subcellularLocation>
</comment>
<sequence length="767" mass="84714">MPITSDQKTAMDQVLAAILAATATRGKRQLSAMFMELVDREEWPQYYEVIPEPRCLNNVKAGLDKGRYKEATDVYTDISLVFWNALYYNEPGSGIATDAETLKTLLETEWKKRSVLPIPRTSPPPPSAQKVYKGKGIAEEDKEELQKPAQVIPAAPSPAPVAIAAPTPKPATRVVTQAPAHNLAPTASTSTANYSYAKPTSTRTRSTQHQDTADMDVDVVSPDVEVHGDEGAGVGIERDPQSEEIVKQLERGLPGWPGFADVGWAEGTQERILEIAHAIKSHKDVIGNRLAAALESVPEETSSPHLPFTAPLSLKSIESRARSKSYANAKEFDIDMARLFLKARRWHKPCTEPYGQVLLLQRLYQALTSPNTPPQGTVLSSSTNFTSLRAGPGNVKPVHGASDSDTAPSVTSYRVPTKDRVFVDEVTYKGWSVKLADWLHLANPDDPSRPIIGQVFRCWVADDSSKKGQPGVTVSWYYRPEQTFHSPTRQFWEGEVFKTSHFADHQVEDIIEKIACQFTARHIRGRPRPPYWYPGFPLYVCDSRYNDRDRAFVKIKNWNSCVPEEVRKSTEFMPIYPFEKTVYPVVLASPFLAQGVAGKSVSKCPGGIVRAESQAAAVNGNDPEVRTTRSMQASQSSHVQQQQAPGYVQPQQVQRPSGPDRSVITAAGGLAALGGGAHVEKLPPETVRHFDRDPETGEMLWFPAPPLNVARPSGPRYSLTYLNYVATKRKRQQEGSAEDEGAEEERSRVRPTVSENMRAALKDVGLA</sequence>
<dbReference type="GO" id="GO:0006338">
    <property type="term" value="P:chromatin remodeling"/>
    <property type="evidence" value="ECO:0007669"/>
    <property type="project" value="InterPro"/>
</dbReference>
<feature type="compositionally biased region" description="Low complexity" evidence="9">
    <location>
        <begin position="630"/>
        <end position="654"/>
    </location>
</feature>
<dbReference type="RefSeq" id="XP_001888719.1">
    <property type="nucleotide sequence ID" value="XM_001888684.1"/>
</dbReference>
<evidence type="ECO:0000313" key="12">
    <source>
        <dbReference type="EMBL" id="EDR00710.1"/>
    </source>
</evidence>
<dbReference type="GO" id="GO:0006368">
    <property type="term" value="P:transcription elongation by RNA polymerase II"/>
    <property type="evidence" value="ECO:0007669"/>
    <property type="project" value="TreeGrafter"/>
</dbReference>
<dbReference type="InterPro" id="IPR037382">
    <property type="entry name" value="Rsc/polybromo"/>
</dbReference>
<feature type="region of interest" description="Disordered" evidence="9">
    <location>
        <begin position="116"/>
        <end position="135"/>
    </location>
</feature>
<dbReference type="Proteomes" id="UP000001194">
    <property type="component" value="Unassembled WGS sequence"/>
</dbReference>
<protein>
    <submittedName>
        <fullName evidence="12">RSC complex protein</fullName>
    </submittedName>
</protein>
<name>B0DXM9_LACBS</name>
<dbReference type="SUPFAM" id="SSF47370">
    <property type="entry name" value="Bromodomain"/>
    <property type="match status" value="2"/>
</dbReference>
<dbReference type="SMART" id="SM00439">
    <property type="entry name" value="BAH"/>
    <property type="match status" value="1"/>
</dbReference>
<dbReference type="EMBL" id="DS547147">
    <property type="protein sequence ID" value="EDR00710.1"/>
    <property type="molecule type" value="Genomic_DNA"/>
</dbReference>
<keyword evidence="5 8" id="KW-0103">Bromodomain</keyword>
<dbReference type="PROSITE" id="PS50014">
    <property type="entry name" value="BROMODOMAIN_2"/>
    <property type="match status" value="1"/>
</dbReference>
<keyword evidence="2" id="KW-0677">Repeat</keyword>
<feature type="domain" description="Bromo" evidence="10">
    <location>
        <begin position="26"/>
        <end position="96"/>
    </location>
</feature>
<dbReference type="GO" id="GO:0016586">
    <property type="term" value="C:RSC-type complex"/>
    <property type="evidence" value="ECO:0007669"/>
    <property type="project" value="InterPro"/>
</dbReference>
<dbReference type="InParanoid" id="B0DXM9"/>
<dbReference type="SMART" id="SM00297">
    <property type="entry name" value="BROMO"/>
    <property type="match status" value="1"/>
</dbReference>